<keyword evidence="4" id="KW-1185">Reference proteome</keyword>
<protein>
    <submittedName>
        <fullName evidence="3">AhpD family alkylhydroperoxidase</fullName>
    </submittedName>
</protein>
<feature type="compositionally biased region" description="Low complexity" evidence="1">
    <location>
        <begin position="158"/>
        <end position="174"/>
    </location>
</feature>
<evidence type="ECO:0000313" key="3">
    <source>
        <dbReference type="EMBL" id="MDQ1122882.1"/>
    </source>
</evidence>
<dbReference type="InterPro" id="IPR029032">
    <property type="entry name" value="AhpD-like"/>
</dbReference>
<name>A0ABU0TVD8_MICTR</name>
<evidence type="ECO:0000256" key="1">
    <source>
        <dbReference type="SAM" id="MobiDB-lite"/>
    </source>
</evidence>
<comment type="caution">
    <text evidence="3">The sequence shown here is derived from an EMBL/GenBank/DDBJ whole genome shotgun (WGS) entry which is preliminary data.</text>
</comment>
<dbReference type="SUPFAM" id="SSF69118">
    <property type="entry name" value="AhpD-like"/>
    <property type="match status" value="1"/>
</dbReference>
<feature type="region of interest" description="Disordered" evidence="1">
    <location>
        <begin position="158"/>
        <end position="183"/>
    </location>
</feature>
<dbReference type="InterPro" id="IPR003779">
    <property type="entry name" value="CMD-like"/>
</dbReference>
<dbReference type="EMBL" id="JAUTBF010000001">
    <property type="protein sequence ID" value="MDQ1122882.1"/>
    <property type="molecule type" value="Genomic_DNA"/>
</dbReference>
<dbReference type="NCBIfam" id="TIGR00778">
    <property type="entry name" value="ahpD_dom"/>
    <property type="match status" value="1"/>
</dbReference>
<gene>
    <name evidence="3" type="ORF">QE412_001455</name>
</gene>
<dbReference type="Pfam" id="PF02627">
    <property type="entry name" value="CMD"/>
    <property type="match status" value="1"/>
</dbReference>
<dbReference type="RefSeq" id="WP_307481643.1">
    <property type="nucleotide sequence ID" value="NZ_JAUTBF010000001.1"/>
</dbReference>
<dbReference type="Proteomes" id="UP001226691">
    <property type="component" value="Unassembled WGS sequence"/>
</dbReference>
<proteinExistence type="predicted"/>
<reference evidence="3 4" key="1">
    <citation type="submission" date="2023-07" db="EMBL/GenBank/DDBJ databases">
        <title>Functional and genomic diversity of the sorghum phyllosphere microbiome.</title>
        <authorList>
            <person name="Shade A."/>
        </authorList>
    </citation>
    <scope>NUCLEOTIDE SEQUENCE [LARGE SCALE GENOMIC DNA]</scope>
    <source>
        <strain evidence="3 4">SORGH_AS_1207</strain>
    </source>
</reference>
<organism evidence="3 4">
    <name type="scientific">Microbacterium trichothecenolyticum</name>
    <name type="common">Aureobacterium trichothecenolyticum</name>
    <dbReference type="NCBI Taxonomy" id="69370"/>
    <lineage>
        <taxon>Bacteria</taxon>
        <taxon>Bacillati</taxon>
        <taxon>Actinomycetota</taxon>
        <taxon>Actinomycetes</taxon>
        <taxon>Micrococcales</taxon>
        <taxon>Microbacteriaceae</taxon>
        <taxon>Microbacterium</taxon>
    </lineage>
</organism>
<dbReference type="PANTHER" id="PTHR34846:SF5">
    <property type="entry name" value="CARBOXYMUCONOLACTONE DECARBOXYLASE-LIKE DOMAIN-CONTAINING PROTEIN"/>
    <property type="match status" value="1"/>
</dbReference>
<accession>A0ABU0TVD8</accession>
<sequence length="183" mass="19618">MGEEQRVHLSKKAPQAYAALRSFSTTVGRLAAEAGIDARLREIVQIHASQLNGCAYCVRVHVDAAVKAGLDADLIAQIATWRESGVFDERERAALALTESFTFIHDDGVADDVYDQAGGILSEQEYVALSWILVAINAFNRVAIAGRYPVPPRARTSAVASADAVPPATTTPRAPHAHEETPA</sequence>
<dbReference type="Gene3D" id="1.20.1290.10">
    <property type="entry name" value="AhpD-like"/>
    <property type="match status" value="1"/>
</dbReference>
<evidence type="ECO:0000313" key="4">
    <source>
        <dbReference type="Proteomes" id="UP001226691"/>
    </source>
</evidence>
<dbReference type="InterPro" id="IPR004675">
    <property type="entry name" value="AhpD_core"/>
</dbReference>
<feature type="domain" description="Carboxymuconolactone decarboxylase-like" evidence="2">
    <location>
        <begin position="15"/>
        <end position="99"/>
    </location>
</feature>
<evidence type="ECO:0000259" key="2">
    <source>
        <dbReference type="Pfam" id="PF02627"/>
    </source>
</evidence>
<dbReference type="PANTHER" id="PTHR34846">
    <property type="entry name" value="4-CARBOXYMUCONOLACTONE DECARBOXYLASE FAMILY PROTEIN (AFU_ORTHOLOGUE AFUA_6G11590)"/>
    <property type="match status" value="1"/>
</dbReference>